<name>A0ABD2S102_9SOLN</name>
<sequence length="148" mass="16344">MLKSANDPSRTTSLPYGLLISHILLDRLVDLSSLKPLKIFATYDTRTFSSMGYVLVGTTWLKKESVKARSESVKPTRISADSAAILLRDSEEIKAQLTALEEGLEKLLNITDRLVYLNKGTSIDVGKLHLALTSVKQDGISTVHKLMK</sequence>
<keyword evidence="2" id="KW-1185">Reference proteome</keyword>
<accession>A0ABD2S102</accession>
<organism evidence="1 2">
    <name type="scientific">Solanum stoloniferum</name>
    <dbReference type="NCBI Taxonomy" id="62892"/>
    <lineage>
        <taxon>Eukaryota</taxon>
        <taxon>Viridiplantae</taxon>
        <taxon>Streptophyta</taxon>
        <taxon>Embryophyta</taxon>
        <taxon>Tracheophyta</taxon>
        <taxon>Spermatophyta</taxon>
        <taxon>Magnoliopsida</taxon>
        <taxon>eudicotyledons</taxon>
        <taxon>Gunneridae</taxon>
        <taxon>Pentapetalae</taxon>
        <taxon>asterids</taxon>
        <taxon>lamiids</taxon>
        <taxon>Solanales</taxon>
        <taxon>Solanaceae</taxon>
        <taxon>Solanoideae</taxon>
        <taxon>Solaneae</taxon>
        <taxon>Solanum</taxon>
    </lineage>
</organism>
<evidence type="ECO:0000313" key="2">
    <source>
        <dbReference type="Proteomes" id="UP001627284"/>
    </source>
</evidence>
<comment type="caution">
    <text evidence="1">The sequence shown here is derived from an EMBL/GenBank/DDBJ whole genome shotgun (WGS) entry which is preliminary data.</text>
</comment>
<dbReference type="EMBL" id="JBJKTR010000017">
    <property type="protein sequence ID" value="KAL3337878.1"/>
    <property type="molecule type" value="Genomic_DNA"/>
</dbReference>
<protein>
    <submittedName>
        <fullName evidence="1">Uncharacterized protein</fullName>
    </submittedName>
</protein>
<proteinExistence type="predicted"/>
<gene>
    <name evidence="1" type="ORF">AABB24_030166</name>
</gene>
<dbReference type="AlphaFoldDB" id="A0ABD2S102"/>
<reference evidence="1 2" key="1">
    <citation type="submission" date="2024-05" db="EMBL/GenBank/DDBJ databases">
        <title>De novo assembly of an allotetraploid wild potato.</title>
        <authorList>
            <person name="Hosaka A.J."/>
        </authorList>
    </citation>
    <scope>NUCLEOTIDE SEQUENCE [LARGE SCALE GENOMIC DNA]</scope>
    <source>
        <tissue evidence="1">Young leaves</tissue>
    </source>
</reference>
<dbReference type="Proteomes" id="UP001627284">
    <property type="component" value="Unassembled WGS sequence"/>
</dbReference>
<evidence type="ECO:0000313" key="1">
    <source>
        <dbReference type="EMBL" id="KAL3337878.1"/>
    </source>
</evidence>